<dbReference type="GO" id="GO:0045892">
    <property type="term" value="P:negative regulation of DNA-templated transcription"/>
    <property type="evidence" value="ECO:0007669"/>
    <property type="project" value="InterPro"/>
</dbReference>
<dbReference type="GeneID" id="61249934"/>
<keyword evidence="6" id="KW-1185">Reference proteome</keyword>
<name>A0A0R2JUG8_9LACO</name>
<keyword evidence="4" id="KW-0804">Transcription</keyword>
<sequence>MMTNKNESVTGAEWNVMRIVWSLGSCTTREIIDNLQCESAWKDSTIKTLLTRLTKKGFLQNKKVDRHFVYLPLVPEQEAMNQSAEELFTRLCAMKKGQSIIDLVKNTKMTQSDLAELSRLLTQKAKTAPTKIDCNCLPNGECN</sequence>
<evidence type="ECO:0000313" key="6">
    <source>
        <dbReference type="Proteomes" id="UP000051565"/>
    </source>
</evidence>
<dbReference type="RefSeq" id="WP_225354764.1">
    <property type="nucleotide sequence ID" value="NZ_FUXS01000002.1"/>
</dbReference>
<dbReference type="InterPro" id="IPR036390">
    <property type="entry name" value="WH_DNA-bd_sf"/>
</dbReference>
<dbReference type="AlphaFoldDB" id="A0A0R2JUG8"/>
<dbReference type="Gene3D" id="1.10.10.10">
    <property type="entry name" value="Winged helix-like DNA-binding domain superfamily/Winged helix DNA-binding domain"/>
    <property type="match status" value="1"/>
</dbReference>
<dbReference type="SUPFAM" id="SSF46785">
    <property type="entry name" value="Winged helix' DNA-binding domain"/>
    <property type="match status" value="1"/>
</dbReference>
<comment type="caution">
    <text evidence="5">The sequence shown here is derived from an EMBL/GenBank/DDBJ whole genome shotgun (WGS) entry which is preliminary data.</text>
</comment>
<accession>A0A0R2JUG8</accession>
<evidence type="ECO:0000256" key="1">
    <source>
        <dbReference type="ARBA" id="ARBA00011046"/>
    </source>
</evidence>
<evidence type="ECO:0000256" key="2">
    <source>
        <dbReference type="ARBA" id="ARBA00023015"/>
    </source>
</evidence>
<dbReference type="InterPro" id="IPR036388">
    <property type="entry name" value="WH-like_DNA-bd_sf"/>
</dbReference>
<evidence type="ECO:0000256" key="4">
    <source>
        <dbReference type="ARBA" id="ARBA00023163"/>
    </source>
</evidence>
<dbReference type="GO" id="GO:0003677">
    <property type="term" value="F:DNA binding"/>
    <property type="evidence" value="ECO:0007669"/>
    <property type="project" value="UniProtKB-KW"/>
</dbReference>
<evidence type="ECO:0000313" key="5">
    <source>
        <dbReference type="EMBL" id="KRN78652.1"/>
    </source>
</evidence>
<organism evidence="5 6">
    <name type="scientific">Fructilactobacillus lindneri DSM 20690 = JCM 11027</name>
    <dbReference type="NCBI Taxonomy" id="1122148"/>
    <lineage>
        <taxon>Bacteria</taxon>
        <taxon>Bacillati</taxon>
        <taxon>Bacillota</taxon>
        <taxon>Bacilli</taxon>
        <taxon>Lactobacillales</taxon>
        <taxon>Lactobacillaceae</taxon>
        <taxon>Fructilactobacillus</taxon>
    </lineage>
</organism>
<evidence type="ECO:0000256" key="3">
    <source>
        <dbReference type="ARBA" id="ARBA00023125"/>
    </source>
</evidence>
<dbReference type="STRING" id="53444.AYR59_03455"/>
<dbReference type="NCBIfam" id="TIGR02698">
    <property type="entry name" value="CopY_TcrY"/>
    <property type="match status" value="1"/>
</dbReference>
<dbReference type="Pfam" id="PF03965">
    <property type="entry name" value="Penicillinase_R"/>
    <property type="match status" value="1"/>
</dbReference>
<comment type="similarity">
    <text evidence="1">Belongs to the BlaI transcriptional regulatory family.</text>
</comment>
<dbReference type="PATRIC" id="fig|1122148.6.peg.952"/>
<dbReference type="PIRSF" id="PIRSF019455">
    <property type="entry name" value="CopR_AtkY"/>
    <property type="match status" value="1"/>
</dbReference>
<dbReference type="EMBL" id="JQBT01000033">
    <property type="protein sequence ID" value="KRN78652.1"/>
    <property type="molecule type" value="Genomic_DNA"/>
</dbReference>
<proteinExistence type="inferred from homology"/>
<dbReference type="Proteomes" id="UP000051565">
    <property type="component" value="Unassembled WGS sequence"/>
</dbReference>
<keyword evidence="2" id="KW-0805">Transcription regulation</keyword>
<reference evidence="5 6" key="1">
    <citation type="journal article" date="2015" name="Genome Announc.">
        <title>Expanding the biotechnology potential of lactobacilli through comparative genomics of 213 strains and associated genera.</title>
        <authorList>
            <person name="Sun Z."/>
            <person name="Harris H.M."/>
            <person name="McCann A."/>
            <person name="Guo C."/>
            <person name="Argimon S."/>
            <person name="Zhang W."/>
            <person name="Yang X."/>
            <person name="Jeffery I.B."/>
            <person name="Cooney J.C."/>
            <person name="Kagawa T.F."/>
            <person name="Liu W."/>
            <person name="Song Y."/>
            <person name="Salvetti E."/>
            <person name="Wrobel A."/>
            <person name="Rasinkangas P."/>
            <person name="Parkhill J."/>
            <person name="Rea M.C."/>
            <person name="O'Sullivan O."/>
            <person name="Ritari J."/>
            <person name="Douillard F.P."/>
            <person name="Paul Ross R."/>
            <person name="Yang R."/>
            <person name="Briner A.E."/>
            <person name="Felis G.E."/>
            <person name="de Vos W.M."/>
            <person name="Barrangou R."/>
            <person name="Klaenhammer T.R."/>
            <person name="Caufield P.W."/>
            <person name="Cui Y."/>
            <person name="Zhang H."/>
            <person name="O'Toole P.W."/>
        </authorList>
    </citation>
    <scope>NUCLEOTIDE SEQUENCE [LARGE SCALE GENOMIC DNA]</scope>
    <source>
        <strain evidence="5 6">DSM 20690</strain>
    </source>
</reference>
<keyword evidence="3" id="KW-0238">DNA-binding</keyword>
<protein>
    <submittedName>
        <fullName evidence="5">Uncharacterized protein</fullName>
    </submittedName>
</protein>
<dbReference type="InterPro" id="IPR005650">
    <property type="entry name" value="BlaI_family"/>
</dbReference>
<gene>
    <name evidence="5" type="ORF">IV52_GL000928</name>
</gene>
<dbReference type="InterPro" id="IPR014071">
    <property type="entry name" value="Cu_transp_CopY/TcrY"/>
</dbReference>